<evidence type="ECO:0000313" key="4">
    <source>
        <dbReference type="Proteomes" id="UP000000845"/>
    </source>
</evidence>
<organism evidence="3 4">
    <name type="scientific">Sebaldella termitidis (strain ATCC 33386 / NCTC 11300)</name>
    <dbReference type="NCBI Taxonomy" id="526218"/>
    <lineage>
        <taxon>Bacteria</taxon>
        <taxon>Fusobacteriati</taxon>
        <taxon>Fusobacteriota</taxon>
        <taxon>Fusobacteriia</taxon>
        <taxon>Fusobacteriales</taxon>
        <taxon>Leptotrichiaceae</taxon>
        <taxon>Sebaldella</taxon>
    </lineage>
</organism>
<dbReference type="Pfam" id="PF25783">
    <property type="entry name" value="BigA_beta"/>
    <property type="match status" value="1"/>
</dbReference>
<name>D1AFH1_SEBTE</name>
<protein>
    <submittedName>
        <fullName evidence="3">Outer membrane autotransporter barrel domain protein</fullName>
    </submittedName>
</protein>
<keyword evidence="4" id="KW-1185">Reference proteome</keyword>
<evidence type="ECO:0000259" key="2">
    <source>
        <dbReference type="PROSITE" id="PS51208"/>
    </source>
</evidence>
<dbReference type="Pfam" id="PF03797">
    <property type="entry name" value="Autotransporter"/>
    <property type="match status" value="1"/>
</dbReference>
<dbReference type="SMART" id="SM00869">
    <property type="entry name" value="Autotransporter"/>
    <property type="match status" value="1"/>
</dbReference>
<dbReference type="InterPro" id="IPR036709">
    <property type="entry name" value="Autotransporte_beta_dom_sf"/>
</dbReference>
<keyword evidence="1" id="KW-0732">Signal</keyword>
<sequence>MRRDKKLLLSFLALNTVLSGYAVSAGKTVALNSDRLYNNMIKNLEQGKTNEENYKLIEKVLNQRNKELKDLYLQSDYIVKPEYLEWQIFASAFYEEHGKGVDNTKENAKYRSQVSGYYDDSGNFVTTSGSINGVDGKPYQPPQQPKNINLGVSIPMKGMTREPLNLNITPASEININPAGYNFNIPSGATIPQINVIEFQPIAPDLTAPTPITVNPLSLSFPGSGNGDSTWFGLTANNAPIKQQSMTGISGTGTFETLFTGANNIRQYIDNTLMQGYAGGHTATSGISHPENNYKFSGTATFGSMLLVGGEYIPINNMNLTAMKLAGANNLAVFHTDSHNDFGTSLWDLNNTNVTMKGEKTILYDVQYHGTNGDSGMVFNNGTILADNTTSYTSLYDGAVYNYSPEKRFVFVSIADGGGTSRYLYFKNEAGGKIYLNGKEDVLSNFAAEDNANYGGSYFENRGTIELNGIKSMGAVFAREYTRSWVRFEEALSLNGDKSVGVAFTYNFNTNATNGAGAAPVLNANYETSPVKDSVFNIKIGEKSNPSNADSNDTSIAGSTTALVEEATALYFNNGSGTRKDYKIMHAQLDALENAKRATLVSIVRGKVILDGTDTANRLKIDGGTSKTGINNIAIYAGATGTPGSTQSEIESYIPLTITNSDLSTAIFGEKKAVITNNGDITISGSNGVKGIIIDSGAQATIGGNITLANGGVYTDSANVKTGSVVLGVMNGSMLTSTGIITADVHGKESIAVYADSSVVTMTNAGSSIKALDGAFAMTAVNGGSIKYDGNYIEAGQKSLLFYLDNTGEIRITSPATAKVTGASNATDRGTAFYYKSPTAYGTFNSSDISSYFTNRYNSTLGNLTLNMDPGSRLFIVDNVAMNLSSTNVSMGSVLNAPIINGSSYKTFMLYQSDLTIDKAINLDSATDDYNNLEIVTSKITNNGFNITGTAAGQAGMAQENGLDMTSTPLARSTVTLTNNNGVISLGGANSIGIYTSNGEIYNNGTGKINTTGDNSIAIYAVNGTKVDTAAGTEINIGKNGVGIFAEGYKQGTAQVFGNGELDIKNSGLIKSGTGTNAIGIYLNNNSGVAIGNSKLNLSNGIVDMSASEGGVGVYVDKGTVTDSGSTITVGKNGVALYAKDSSVTLAGSTINLLGDNALGLYLDGTTSFNGTGNINISGQNIVLFNMNSSGSISNNFNVANVAPGSTYTLGNITGGAFEYTGISNLATNGTLVSGTNSAIYLNGSVITSAAGATNIAAAVLNGQYTGTVPAGMTAGTDGENNGTITLGDSSVGLFGKNGSRVSNKGVITAGNASAGLMTSGAGSLAMNSGAINLGAGSQGMVLKNGTTIDNLGTGNILSSGAGTVGIFADNITGNINNAGAVDLSGDKSIGIYSAGSNAVTINNTGTVKVGNSSNVSDPSIGIYSGIAGNTVTNSGTVTAGDNSIGIYSNTGTVNSSGIMNIGNAGVGVYGTNAVINLNSGTINIGTNGAVGVYAESSAVTNSLSFDAGSHNYGFILTGGSFTNNAGTNSVIGTDSVFMYSQQGTAVTNNGNLTMTGSDNVGFYLDKDSNYVGGAVITNNGTITGTAGNNNVGIYNYGGTIDNYGTVAVGGSDIVISKGVVDSDKSKYAVGLYGENAAIINHSGATVTAGYGGYGIVAKGGTGSNYGTVTTNGDYSVGMYTENGTVTNESGGVINVTGDNAIGMGGKGTNSFITNHGTINITGNDAIGMYANPGTIITNTGTINITGNGQAFVSSDPDDPAHSVNSGSATINGVSDNVIQGLGNTYAIPTLINAGIIKTTGVLALDGIQVLIKTDLSTRQASSDPNYDFVISGTSITADEILTTKPIVIMPGFADGTNADVYKLEGLIKANSGKYDFISGSLLWEATPKVTSTGADIYMSRKAFTDFTDGLWFEDFGTALENNYAAATGDGVKIYNKTGYIADEESFRHIMASLAGNVYANINQRENDIANAFENSLHLMQNSTNNTKENVKVNIIAGKGKNKEETDGVTSYDYTTTGVLALREVERTYRHTFGYSLGYLHTGFEFNDGNESEEWVDTIQLGVHNKYDANSWQLRNDLTGRVSFHNVDRNIDWPSPLGRSEMNGTYETYSITSDNILGKEFGLGKRASIMPYGAFRAMYVTRPTFNESGLEALEVEGNDAWSAKPRAGVELKGSLPLGSKTAWQLKGALDVAYEYELADLNEREKARLIAIEDGYHKLSKPQDEEGIFRTRASLGVEVEDRYGIFLTGEYSTGNNKENDYRAGVVFKAVF</sequence>
<dbReference type="InterPro" id="IPR058034">
    <property type="entry name" value="BigA_beta"/>
</dbReference>
<accession>D1AFH1</accession>
<dbReference type="SUPFAM" id="SSF103515">
    <property type="entry name" value="Autotransporter"/>
    <property type="match status" value="1"/>
</dbReference>
<dbReference type="EMBL" id="CP001739">
    <property type="protein sequence ID" value="ACZ07856.1"/>
    <property type="molecule type" value="Genomic_DNA"/>
</dbReference>
<reference evidence="4" key="1">
    <citation type="submission" date="2009-09" db="EMBL/GenBank/DDBJ databases">
        <title>The complete chromosome of Sebaldella termitidis ATCC 33386.</title>
        <authorList>
            <consortium name="US DOE Joint Genome Institute (JGI-PGF)"/>
            <person name="Lucas S."/>
            <person name="Copeland A."/>
            <person name="Lapidus A."/>
            <person name="Glavina del Rio T."/>
            <person name="Dalin E."/>
            <person name="Tice H."/>
            <person name="Bruce D."/>
            <person name="Goodwin L."/>
            <person name="Pitluck S."/>
            <person name="Kyrpides N."/>
            <person name="Mavromatis K."/>
            <person name="Ivanova N."/>
            <person name="Mikhailova N."/>
            <person name="Sims D."/>
            <person name="Meincke L."/>
            <person name="Brettin T."/>
            <person name="Detter J.C."/>
            <person name="Han C."/>
            <person name="Larimer F."/>
            <person name="Land M."/>
            <person name="Hauser L."/>
            <person name="Markowitz V."/>
            <person name="Cheng J.F."/>
            <person name="Hugenholtz P."/>
            <person name="Woyke T."/>
            <person name="Wu D."/>
            <person name="Eisen J.A."/>
        </authorList>
    </citation>
    <scope>NUCLEOTIDE SEQUENCE [LARGE SCALE GENOMIC DNA]</scope>
    <source>
        <strain evidence="4">ATCC 33386 / NCTC 11300</strain>
    </source>
</reference>
<dbReference type="PROSITE" id="PS51208">
    <property type="entry name" value="AUTOTRANSPORTER"/>
    <property type="match status" value="1"/>
</dbReference>
<feature type="chain" id="PRO_5003020123" evidence="1">
    <location>
        <begin position="25"/>
        <end position="2270"/>
    </location>
</feature>
<feature type="domain" description="Autotransporter" evidence="2">
    <location>
        <begin position="1984"/>
        <end position="2270"/>
    </location>
</feature>
<dbReference type="RefSeq" id="WP_012860452.1">
    <property type="nucleotide sequence ID" value="NC_013517.1"/>
</dbReference>
<dbReference type="HOGENOM" id="CLU_229799_0_0_0"/>
<evidence type="ECO:0000313" key="3">
    <source>
        <dbReference type="EMBL" id="ACZ07856.1"/>
    </source>
</evidence>
<feature type="signal peptide" evidence="1">
    <location>
        <begin position="1"/>
        <end position="24"/>
    </location>
</feature>
<dbReference type="KEGG" id="str:Sterm_0988"/>
<dbReference type="InterPro" id="IPR005546">
    <property type="entry name" value="Autotransporte_beta"/>
</dbReference>
<dbReference type="Proteomes" id="UP000000845">
    <property type="component" value="Chromosome"/>
</dbReference>
<reference evidence="3 4" key="2">
    <citation type="journal article" date="2010" name="Stand. Genomic Sci.">
        <title>Complete genome sequence of Sebaldella termitidis type strain (NCTC 11300).</title>
        <authorList>
            <person name="Harmon-Smith M."/>
            <person name="Celia L."/>
            <person name="Chertkov O."/>
            <person name="Lapidus A."/>
            <person name="Copeland A."/>
            <person name="Glavina Del Rio T."/>
            <person name="Nolan M."/>
            <person name="Lucas S."/>
            <person name="Tice H."/>
            <person name="Cheng J.F."/>
            <person name="Han C."/>
            <person name="Detter J.C."/>
            <person name="Bruce D."/>
            <person name="Goodwin L."/>
            <person name="Pitluck S."/>
            <person name="Pati A."/>
            <person name="Liolios K."/>
            <person name="Ivanova N."/>
            <person name="Mavromatis K."/>
            <person name="Mikhailova N."/>
            <person name="Chen A."/>
            <person name="Palaniappan K."/>
            <person name="Land M."/>
            <person name="Hauser L."/>
            <person name="Chang Y.J."/>
            <person name="Jeffries C.D."/>
            <person name="Brettin T."/>
            <person name="Goker M."/>
            <person name="Beck B."/>
            <person name="Bristow J."/>
            <person name="Eisen J.A."/>
            <person name="Markowitz V."/>
            <person name="Hugenholtz P."/>
            <person name="Kyrpides N.C."/>
            <person name="Klenk H.P."/>
            <person name="Chen F."/>
        </authorList>
    </citation>
    <scope>NUCLEOTIDE SEQUENCE [LARGE SCALE GENOMIC DNA]</scope>
    <source>
        <strain evidence="4">ATCC 33386 / NCTC 11300</strain>
    </source>
</reference>
<dbReference type="eggNOG" id="COG4625">
    <property type="taxonomic scope" value="Bacteria"/>
</dbReference>
<dbReference type="STRING" id="526218.Sterm_0988"/>
<proteinExistence type="predicted"/>
<dbReference type="eggNOG" id="COG3210">
    <property type="taxonomic scope" value="Bacteria"/>
</dbReference>
<evidence type="ECO:0000256" key="1">
    <source>
        <dbReference type="SAM" id="SignalP"/>
    </source>
</evidence>
<gene>
    <name evidence="3" type="ordered locus">Sterm_0988</name>
</gene>